<reference evidence="2 3" key="1">
    <citation type="submission" date="2019-10" db="EMBL/GenBank/DDBJ databases">
        <title>Genome sequence of Luteimicrobium xylanilyticum HY-24.</title>
        <authorList>
            <person name="Kim D.Y."/>
            <person name="Park H.-Y."/>
        </authorList>
    </citation>
    <scope>NUCLEOTIDE SEQUENCE [LARGE SCALE GENOMIC DNA]</scope>
    <source>
        <strain evidence="2 3">HY-24</strain>
    </source>
</reference>
<name>A0A5P9Q8Q6_9MICO</name>
<keyword evidence="3" id="KW-1185">Reference proteome</keyword>
<keyword evidence="1" id="KW-0472">Membrane</keyword>
<dbReference type="KEGG" id="lxl:KDY119_00285"/>
<feature type="transmembrane region" description="Helical" evidence="1">
    <location>
        <begin position="24"/>
        <end position="45"/>
    </location>
</feature>
<dbReference type="Pfam" id="PF14019">
    <property type="entry name" value="DUF4235"/>
    <property type="match status" value="1"/>
</dbReference>
<feature type="transmembrane region" description="Helical" evidence="1">
    <location>
        <begin position="73"/>
        <end position="91"/>
    </location>
</feature>
<dbReference type="AlphaFoldDB" id="A0A5P9Q8Q6"/>
<sequence length="109" mass="11842">MTDSTQDAPEDPARAQDRRRAAKILYRPVGIISSIIGGLVAARVFKLVYKHLVPGPDDQAPKPLESSYKAREVVLGALIQGAVFSGVRALVNRAGARAFERWTGEWPGD</sequence>
<proteinExistence type="predicted"/>
<accession>A0A5P9Q8Q6</accession>
<gene>
    <name evidence="2" type="ORF">KDY119_00285</name>
</gene>
<dbReference type="InterPro" id="IPR025329">
    <property type="entry name" value="DUF4235"/>
</dbReference>
<evidence type="ECO:0000313" key="2">
    <source>
        <dbReference type="EMBL" id="QFU96795.1"/>
    </source>
</evidence>
<organism evidence="2 3">
    <name type="scientific">Luteimicrobium xylanilyticum</name>
    <dbReference type="NCBI Taxonomy" id="1133546"/>
    <lineage>
        <taxon>Bacteria</taxon>
        <taxon>Bacillati</taxon>
        <taxon>Actinomycetota</taxon>
        <taxon>Actinomycetes</taxon>
        <taxon>Micrococcales</taxon>
        <taxon>Luteimicrobium</taxon>
    </lineage>
</organism>
<keyword evidence="1" id="KW-0812">Transmembrane</keyword>
<evidence type="ECO:0008006" key="4">
    <source>
        <dbReference type="Google" id="ProtNLM"/>
    </source>
</evidence>
<protein>
    <recommendedName>
        <fullName evidence="4">DUF4235 domain-containing protein</fullName>
    </recommendedName>
</protein>
<keyword evidence="1" id="KW-1133">Transmembrane helix</keyword>
<dbReference type="OrthoDB" id="5244650at2"/>
<dbReference type="EMBL" id="CP045529">
    <property type="protein sequence ID" value="QFU96795.1"/>
    <property type="molecule type" value="Genomic_DNA"/>
</dbReference>
<dbReference type="Proteomes" id="UP000326702">
    <property type="component" value="Chromosome"/>
</dbReference>
<evidence type="ECO:0000256" key="1">
    <source>
        <dbReference type="SAM" id="Phobius"/>
    </source>
</evidence>
<dbReference type="RefSeq" id="WP_051136903.1">
    <property type="nucleotide sequence ID" value="NZ_BAABIH010000013.1"/>
</dbReference>
<evidence type="ECO:0000313" key="3">
    <source>
        <dbReference type="Proteomes" id="UP000326702"/>
    </source>
</evidence>